<evidence type="ECO:0000313" key="3">
    <source>
        <dbReference type="Proteomes" id="UP000605676"/>
    </source>
</evidence>
<sequence length="108" mass="12373">MKTLLVVFVLLAITMTSFAQDIPKYEKKAKETVALYDKICELDEATEKALLPVMTAKHKELMEVKKATPNDKEAIKAVQQKYSKQVRGIIGKENSQKIAEYWQNQKNK</sequence>
<accession>A0ABS1HQQ9</accession>
<gene>
    <name evidence="2" type="ORF">JIV24_21905</name>
</gene>
<name>A0ABS1HQQ9_9BACT</name>
<feature type="signal peptide" evidence="1">
    <location>
        <begin position="1"/>
        <end position="19"/>
    </location>
</feature>
<comment type="caution">
    <text evidence="2">The sequence shown here is derived from an EMBL/GenBank/DDBJ whole genome shotgun (WGS) entry which is preliminary data.</text>
</comment>
<dbReference type="EMBL" id="JAENRR010000120">
    <property type="protein sequence ID" value="MBK3520002.1"/>
    <property type="molecule type" value="Genomic_DNA"/>
</dbReference>
<reference evidence="2 3" key="1">
    <citation type="submission" date="2021-01" db="EMBL/GenBank/DDBJ databases">
        <title>Carboxyliciviraga sp.nov., isolated from coastal sediments.</title>
        <authorList>
            <person name="Lu D."/>
            <person name="Zhang T."/>
        </authorList>
    </citation>
    <scope>NUCLEOTIDE SEQUENCE [LARGE SCALE GENOMIC DNA]</scope>
    <source>
        <strain evidence="2 3">N1Y132</strain>
    </source>
</reference>
<protein>
    <submittedName>
        <fullName evidence="2">Uncharacterized protein</fullName>
    </submittedName>
</protein>
<dbReference type="Proteomes" id="UP000605676">
    <property type="component" value="Unassembled WGS sequence"/>
</dbReference>
<organism evidence="2 3">
    <name type="scientific">Carboxylicivirga marina</name>
    <dbReference type="NCBI Taxonomy" id="2800988"/>
    <lineage>
        <taxon>Bacteria</taxon>
        <taxon>Pseudomonadati</taxon>
        <taxon>Bacteroidota</taxon>
        <taxon>Bacteroidia</taxon>
        <taxon>Marinilabiliales</taxon>
        <taxon>Marinilabiliaceae</taxon>
        <taxon>Carboxylicivirga</taxon>
    </lineage>
</organism>
<proteinExistence type="predicted"/>
<dbReference type="RefSeq" id="WP_200467219.1">
    <property type="nucleotide sequence ID" value="NZ_JAENRR010000120.1"/>
</dbReference>
<evidence type="ECO:0000256" key="1">
    <source>
        <dbReference type="SAM" id="SignalP"/>
    </source>
</evidence>
<feature type="chain" id="PRO_5047092918" evidence="1">
    <location>
        <begin position="20"/>
        <end position="108"/>
    </location>
</feature>
<evidence type="ECO:0000313" key="2">
    <source>
        <dbReference type="EMBL" id="MBK3520002.1"/>
    </source>
</evidence>
<keyword evidence="3" id="KW-1185">Reference proteome</keyword>
<keyword evidence="1" id="KW-0732">Signal</keyword>